<reference evidence="1 2" key="1">
    <citation type="submission" date="2015-12" db="EMBL/GenBank/DDBJ databases">
        <title>Genome sequence of Aneurinibacillus soli.</title>
        <authorList>
            <person name="Lee J.S."/>
            <person name="Lee K.C."/>
            <person name="Kim K.K."/>
            <person name="Lee B.W."/>
        </authorList>
    </citation>
    <scope>NUCLEOTIDE SEQUENCE [LARGE SCALE GENOMIC DNA]</scope>
    <source>
        <strain evidence="1 2">CB4</strain>
    </source>
</reference>
<accession>A0A0U5B0P8</accession>
<dbReference type="AlphaFoldDB" id="A0A0U5B0P8"/>
<dbReference type="Proteomes" id="UP000217696">
    <property type="component" value="Chromosome"/>
</dbReference>
<keyword evidence="2" id="KW-1185">Reference proteome</keyword>
<protein>
    <submittedName>
        <fullName evidence="1">Uncharacterized protein</fullName>
    </submittedName>
</protein>
<sequence length="181" mass="21339">MIKKLEINIKSEEIISSSDLQERYEEISQELNDTTIRKYVVFKENKPDVIIINPLQYELFLKQLDEYSMLRKSRDESVEKFLVECIEKVEKNTFYYFCEPCHILFSSEKNIMKKEEVICPTCYKSHPDSKFGILDIDSCSKNAAKILTHKLTNYYSFLVVDQLEIKIANDKKSLKIDVILD</sequence>
<evidence type="ECO:0000313" key="2">
    <source>
        <dbReference type="Proteomes" id="UP000217696"/>
    </source>
</evidence>
<proteinExistence type="predicted"/>
<dbReference type="KEGG" id="asoc:CB4_02336"/>
<organism evidence="1 2">
    <name type="scientific">Aneurinibacillus soli</name>
    <dbReference type="NCBI Taxonomy" id="1500254"/>
    <lineage>
        <taxon>Bacteria</taxon>
        <taxon>Bacillati</taxon>
        <taxon>Bacillota</taxon>
        <taxon>Bacilli</taxon>
        <taxon>Bacillales</taxon>
        <taxon>Paenibacillaceae</taxon>
        <taxon>Aneurinibacillus group</taxon>
        <taxon>Aneurinibacillus</taxon>
    </lineage>
</organism>
<name>A0A0U5B0P8_9BACL</name>
<dbReference type="RefSeq" id="WP_096465938.1">
    <property type="nucleotide sequence ID" value="NZ_QJSZ01000001.1"/>
</dbReference>
<evidence type="ECO:0000313" key="1">
    <source>
        <dbReference type="EMBL" id="BAU28162.1"/>
    </source>
</evidence>
<dbReference type="EMBL" id="AP017312">
    <property type="protein sequence ID" value="BAU28162.1"/>
    <property type="molecule type" value="Genomic_DNA"/>
</dbReference>
<gene>
    <name evidence="1" type="ORF">CB4_02336</name>
</gene>